<dbReference type="Gramene" id="PGSC0003DMT400056409">
    <property type="protein sequence ID" value="PGSC0003DMT400056409"/>
    <property type="gene ID" value="PGSC0003DMG401021921"/>
</dbReference>
<dbReference type="InParanoid" id="M1BZE7"/>
<name>M1BZE7_SOLTU</name>
<dbReference type="EnsemblPlants" id="PGSC0003DMT400056409">
    <property type="protein sequence ID" value="PGSC0003DMT400056409"/>
    <property type="gene ID" value="PGSC0003DMG401021921"/>
</dbReference>
<sequence length="73" mass="8550">METDSLIIKKFLDVIWEVPWTISGDIRAMKRELEHREVNVVHIYREENKLAGFLSNIVVDVAGPLLIHFNDFQ</sequence>
<dbReference type="HOGENOM" id="CLU_2709640_0_0_1"/>
<evidence type="ECO:0000313" key="1">
    <source>
        <dbReference type="EnsemblPlants" id="PGSC0003DMT400056409"/>
    </source>
</evidence>
<dbReference type="Proteomes" id="UP000011115">
    <property type="component" value="Unassembled WGS sequence"/>
</dbReference>
<reference evidence="2" key="1">
    <citation type="journal article" date="2011" name="Nature">
        <title>Genome sequence and analysis of the tuber crop potato.</title>
        <authorList>
            <consortium name="The Potato Genome Sequencing Consortium"/>
        </authorList>
    </citation>
    <scope>NUCLEOTIDE SEQUENCE [LARGE SCALE GENOMIC DNA]</scope>
    <source>
        <strain evidence="2">cv. DM1-3 516 R44</strain>
    </source>
</reference>
<organism evidence="1 2">
    <name type="scientific">Solanum tuberosum</name>
    <name type="common">Potato</name>
    <dbReference type="NCBI Taxonomy" id="4113"/>
    <lineage>
        <taxon>Eukaryota</taxon>
        <taxon>Viridiplantae</taxon>
        <taxon>Streptophyta</taxon>
        <taxon>Embryophyta</taxon>
        <taxon>Tracheophyta</taxon>
        <taxon>Spermatophyta</taxon>
        <taxon>Magnoliopsida</taxon>
        <taxon>eudicotyledons</taxon>
        <taxon>Gunneridae</taxon>
        <taxon>Pentapetalae</taxon>
        <taxon>asterids</taxon>
        <taxon>lamiids</taxon>
        <taxon>Solanales</taxon>
        <taxon>Solanaceae</taxon>
        <taxon>Solanoideae</taxon>
        <taxon>Solaneae</taxon>
        <taxon>Solanum</taxon>
    </lineage>
</organism>
<dbReference type="AlphaFoldDB" id="M1BZE7"/>
<evidence type="ECO:0008006" key="3">
    <source>
        <dbReference type="Google" id="ProtNLM"/>
    </source>
</evidence>
<protein>
    <recommendedName>
        <fullName evidence="3">RNase H family protein</fullName>
    </recommendedName>
</protein>
<evidence type="ECO:0000313" key="2">
    <source>
        <dbReference type="Proteomes" id="UP000011115"/>
    </source>
</evidence>
<proteinExistence type="predicted"/>
<accession>M1BZE7</accession>
<dbReference type="PaxDb" id="4113-PGSC0003DMT400056409"/>
<keyword evidence="2" id="KW-1185">Reference proteome</keyword>
<reference evidence="1" key="2">
    <citation type="submission" date="2015-06" db="UniProtKB">
        <authorList>
            <consortium name="EnsemblPlants"/>
        </authorList>
    </citation>
    <scope>IDENTIFICATION</scope>
    <source>
        <strain evidence="1">DM1-3 516 R44</strain>
    </source>
</reference>